<keyword evidence="4 9" id="KW-0812">Transmembrane</keyword>
<evidence type="ECO:0000259" key="11">
    <source>
        <dbReference type="PROSITE" id="PS50929"/>
    </source>
</evidence>
<evidence type="ECO:0000256" key="3">
    <source>
        <dbReference type="ARBA" id="ARBA00022475"/>
    </source>
</evidence>
<gene>
    <name evidence="12" type="ORF">SY85_09450</name>
</gene>
<dbReference type="InterPro" id="IPR011527">
    <property type="entry name" value="ABC1_TM_dom"/>
</dbReference>
<reference evidence="13" key="1">
    <citation type="submission" date="2015-01" db="EMBL/GenBank/DDBJ databases">
        <title>Flavisolibacter sp./LCS9/ whole genome sequencing.</title>
        <authorList>
            <person name="Kim M.K."/>
            <person name="Srinivasan S."/>
            <person name="Lee J.-J."/>
        </authorList>
    </citation>
    <scope>NUCLEOTIDE SEQUENCE [LARGE SCALE GENOMIC DNA]</scope>
    <source>
        <strain evidence="13">LCS9</strain>
    </source>
</reference>
<keyword evidence="5" id="KW-0547">Nucleotide-binding</keyword>
<dbReference type="GO" id="GO:0005886">
    <property type="term" value="C:plasma membrane"/>
    <property type="evidence" value="ECO:0007669"/>
    <property type="project" value="UniProtKB-SubCell"/>
</dbReference>
<proteinExistence type="predicted"/>
<dbReference type="OrthoDB" id="1522160at2"/>
<keyword evidence="13" id="KW-1185">Reference proteome</keyword>
<feature type="transmembrane region" description="Helical" evidence="9">
    <location>
        <begin position="55"/>
        <end position="76"/>
    </location>
</feature>
<dbReference type="InterPro" id="IPR027417">
    <property type="entry name" value="P-loop_NTPase"/>
</dbReference>
<dbReference type="Gene3D" id="1.20.1560.10">
    <property type="entry name" value="ABC transporter type 1, transmembrane domain"/>
    <property type="match status" value="1"/>
</dbReference>
<dbReference type="PROSITE" id="PS00211">
    <property type="entry name" value="ABC_TRANSPORTER_1"/>
    <property type="match status" value="1"/>
</dbReference>
<dbReference type="Pfam" id="PF00005">
    <property type="entry name" value="ABC_tran"/>
    <property type="match status" value="1"/>
</dbReference>
<organism evidence="12 13">
    <name type="scientific">Flavisolibacter tropicus</name>
    <dbReference type="NCBI Taxonomy" id="1492898"/>
    <lineage>
        <taxon>Bacteria</taxon>
        <taxon>Pseudomonadati</taxon>
        <taxon>Bacteroidota</taxon>
        <taxon>Chitinophagia</taxon>
        <taxon>Chitinophagales</taxon>
        <taxon>Chitinophagaceae</taxon>
        <taxon>Flavisolibacter</taxon>
    </lineage>
</organism>
<dbReference type="STRING" id="1492898.SY85_09450"/>
<protein>
    <submittedName>
        <fullName evidence="12">ABC transporter ATP-binding protein</fullName>
    </submittedName>
</protein>
<keyword evidence="8 9" id="KW-0472">Membrane</keyword>
<evidence type="ECO:0000313" key="12">
    <source>
        <dbReference type="EMBL" id="ANE50694.1"/>
    </source>
</evidence>
<evidence type="ECO:0000259" key="10">
    <source>
        <dbReference type="PROSITE" id="PS50893"/>
    </source>
</evidence>
<evidence type="ECO:0000256" key="9">
    <source>
        <dbReference type="SAM" id="Phobius"/>
    </source>
</evidence>
<evidence type="ECO:0000256" key="5">
    <source>
        <dbReference type="ARBA" id="ARBA00022741"/>
    </source>
</evidence>
<dbReference type="SMART" id="SM00382">
    <property type="entry name" value="AAA"/>
    <property type="match status" value="1"/>
</dbReference>
<feature type="domain" description="ABC transmembrane type-1" evidence="11">
    <location>
        <begin position="18"/>
        <end position="305"/>
    </location>
</feature>
<dbReference type="FunFam" id="3.40.50.300:FF:000299">
    <property type="entry name" value="ABC transporter ATP-binding protein/permease"/>
    <property type="match status" value="1"/>
</dbReference>
<name>A0A172TUY3_9BACT</name>
<dbReference type="RefSeq" id="WP_066403917.1">
    <property type="nucleotide sequence ID" value="NZ_CP011390.1"/>
</dbReference>
<dbReference type="SUPFAM" id="SSF90123">
    <property type="entry name" value="ABC transporter transmembrane region"/>
    <property type="match status" value="1"/>
</dbReference>
<evidence type="ECO:0000256" key="1">
    <source>
        <dbReference type="ARBA" id="ARBA00004651"/>
    </source>
</evidence>
<dbReference type="InterPro" id="IPR003439">
    <property type="entry name" value="ABC_transporter-like_ATP-bd"/>
</dbReference>
<dbReference type="CDD" id="cd07346">
    <property type="entry name" value="ABC_6TM_exporters"/>
    <property type="match status" value="1"/>
</dbReference>
<reference evidence="12 13" key="2">
    <citation type="journal article" date="2016" name="Int. J. Syst. Evol. Microbiol.">
        <title>Flavisolibacter tropicus sp. nov., isolated from tropical soil.</title>
        <authorList>
            <person name="Lee J.J."/>
            <person name="Kang M.S."/>
            <person name="Kim G.S."/>
            <person name="Lee C.S."/>
            <person name="Lim S."/>
            <person name="Lee J."/>
            <person name="Roh S.H."/>
            <person name="Kang H."/>
            <person name="Ha J.M."/>
            <person name="Bae S."/>
            <person name="Jung H.Y."/>
            <person name="Kim M.K."/>
        </authorList>
    </citation>
    <scope>NUCLEOTIDE SEQUENCE [LARGE SCALE GENOMIC DNA]</scope>
    <source>
        <strain evidence="12 13">LCS9</strain>
    </source>
</reference>
<dbReference type="GO" id="GO:0016887">
    <property type="term" value="F:ATP hydrolysis activity"/>
    <property type="evidence" value="ECO:0007669"/>
    <property type="project" value="InterPro"/>
</dbReference>
<dbReference type="InterPro" id="IPR017871">
    <property type="entry name" value="ABC_transporter-like_CS"/>
</dbReference>
<evidence type="ECO:0000256" key="8">
    <source>
        <dbReference type="ARBA" id="ARBA00023136"/>
    </source>
</evidence>
<evidence type="ECO:0000256" key="6">
    <source>
        <dbReference type="ARBA" id="ARBA00022840"/>
    </source>
</evidence>
<dbReference type="EMBL" id="CP011390">
    <property type="protein sequence ID" value="ANE50694.1"/>
    <property type="molecule type" value="Genomic_DNA"/>
</dbReference>
<evidence type="ECO:0000313" key="13">
    <source>
        <dbReference type="Proteomes" id="UP000077177"/>
    </source>
</evidence>
<dbReference type="PANTHER" id="PTHR43394">
    <property type="entry name" value="ATP-DEPENDENT PERMEASE MDL1, MITOCHONDRIAL"/>
    <property type="match status" value="1"/>
</dbReference>
<dbReference type="PROSITE" id="PS50929">
    <property type="entry name" value="ABC_TM1F"/>
    <property type="match status" value="1"/>
</dbReference>
<evidence type="ECO:0000256" key="2">
    <source>
        <dbReference type="ARBA" id="ARBA00022448"/>
    </source>
</evidence>
<feature type="transmembrane region" description="Helical" evidence="9">
    <location>
        <begin position="14"/>
        <end position="35"/>
    </location>
</feature>
<dbReference type="PATRIC" id="fig|1492898.3.peg.2034"/>
<comment type="subcellular location">
    <subcellularLocation>
        <location evidence="1">Cell membrane</location>
        <topology evidence="1">Multi-pass membrane protein</topology>
    </subcellularLocation>
</comment>
<dbReference type="InterPro" id="IPR003593">
    <property type="entry name" value="AAA+_ATPase"/>
</dbReference>
<dbReference type="KEGG" id="fla:SY85_09450"/>
<dbReference type="InterPro" id="IPR039421">
    <property type="entry name" value="Type_1_exporter"/>
</dbReference>
<evidence type="ECO:0000256" key="4">
    <source>
        <dbReference type="ARBA" id="ARBA00022692"/>
    </source>
</evidence>
<keyword evidence="7 9" id="KW-1133">Transmembrane helix</keyword>
<accession>A0A172TUY3</accession>
<feature type="transmembrane region" description="Helical" evidence="9">
    <location>
        <begin position="160"/>
        <end position="180"/>
    </location>
</feature>
<feature type="domain" description="ABC transporter" evidence="10">
    <location>
        <begin position="337"/>
        <end position="574"/>
    </location>
</feature>
<evidence type="ECO:0000256" key="7">
    <source>
        <dbReference type="ARBA" id="ARBA00022989"/>
    </source>
</evidence>
<dbReference type="PANTHER" id="PTHR43394:SF1">
    <property type="entry name" value="ATP-BINDING CASSETTE SUB-FAMILY B MEMBER 10, MITOCHONDRIAL"/>
    <property type="match status" value="1"/>
</dbReference>
<dbReference type="Proteomes" id="UP000077177">
    <property type="component" value="Chromosome"/>
</dbReference>
<keyword evidence="2" id="KW-0813">Transport</keyword>
<dbReference type="Gene3D" id="3.40.50.300">
    <property type="entry name" value="P-loop containing nucleotide triphosphate hydrolases"/>
    <property type="match status" value="1"/>
</dbReference>
<keyword evidence="6 12" id="KW-0067">ATP-binding</keyword>
<feature type="transmembrane region" description="Helical" evidence="9">
    <location>
        <begin position="133"/>
        <end position="154"/>
    </location>
</feature>
<keyword evidence="3" id="KW-1003">Cell membrane</keyword>
<dbReference type="InterPro" id="IPR036640">
    <property type="entry name" value="ABC1_TM_sf"/>
</dbReference>
<dbReference type="GO" id="GO:0015421">
    <property type="term" value="F:ABC-type oligopeptide transporter activity"/>
    <property type="evidence" value="ECO:0007669"/>
    <property type="project" value="TreeGrafter"/>
</dbReference>
<dbReference type="GO" id="GO:0005524">
    <property type="term" value="F:ATP binding"/>
    <property type="evidence" value="ECO:0007669"/>
    <property type="project" value="UniProtKB-KW"/>
</dbReference>
<sequence>MYILWKYLQPQRTLIFYSLLLAAAAQLLSLIDPIIFGKIIDDYATNAHSRPQEELINGVLLWLGVAIGIALLARLAKAFQDYTTRLAVARFGMQIFNDGLRQTLRLSFQEFEESRSGETLSILQKVKTDTERFVSSFINVLFSSIVGIGFLIWYSITKNWLLIPVFVVGILVLGSLTGLLSKRIKTVQRSINRETNKMSGVITESLRNIELVKSLGLTFPEIRRLREQTQKIFDLEMVKVRKVRTLSFLQGTTLNLLRQSILFILLWLIFRNVLTTGELITMQFISTGIFGPLQDLGNIILQYREVEASIHSFDTLMHKPIEERPENPVEIGELNSLQFENVVFRHKTANHNAIDGISFKVKAGETIAFVGPSGSGKSTLVKLLVGLYKPVSGAIYFNNELFSDIRYNQLRRQIGFVTQDTQLYAGTIKENLLFVKPDATDEDILQALNHASTQQLLARSSHGIDTMLGENGMKLSGGEKQRISIARALLRHPRLLIFDEATSALDSLTEEDITNTIRQVSASREQMTILIAHRLSTIMHADVIYVLERGKVVEIGTHYDLINQKGLYYAMWRQQVGERRVSDERVS</sequence>
<dbReference type="PROSITE" id="PS50893">
    <property type="entry name" value="ABC_TRANSPORTER_2"/>
    <property type="match status" value="1"/>
</dbReference>
<dbReference type="SUPFAM" id="SSF52540">
    <property type="entry name" value="P-loop containing nucleoside triphosphate hydrolases"/>
    <property type="match status" value="1"/>
</dbReference>
<dbReference type="AlphaFoldDB" id="A0A172TUY3"/>
<dbReference type="Pfam" id="PF00664">
    <property type="entry name" value="ABC_membrane"/>
    <property type="match status" value="1"/>
</dbReference>